<dbReference type="NCBIfam" id="TIGR00798">
    <property type="entry name" value="mtc"/>
    <property type="match status" value="1"/>
</dbReference>
<keyword evidence="3" id="KW-0813">Transport</keyword>
<dbReference type="InterPro" id="IPR011701">
    <property type="entry name" value="MFS"/>
</dbReference>
<evidence type="ECO:0000256" key="9">
    <source>
        <dbReference type="SAM" id="Phobius"/>
    </source>
</evidence>
<dbReference type="Pfam" id="PF07690">
    <property type="entry name" value="MFS_1"/>
    <property type="match status" value="1"/>
</dbReference>
<keyword evidence="4 9" id="KW-0812">Transmembrane</keyword>
<evidence type="ECO:0000256" key="7">
    <source>
        <dbReference type="ARBA" id="ARBA00023128"/>
    </source>
</evidence>
<feature type="transmembrane region" description="Helical" evidence="9">
    <location>
        <begin position="251"/>
        <end position="272"/>
    </location>
</feature>
<feature type="transmembrane region" description="Helical" evidence="9">
    <location>
        <begin position="441"/>
        <end position="463"/>
    </location>
</feature>
<feature type="transmembrane region" description="Helical" evidence="9">
    <location>
        <begin position="400"/>
        <end position="420"/>
    </location>
</feature>
<sequence length="536" mass="57775">MSASLPGTRELPASQYDLTTYLGRVRQCADLSDPRTLFTSSVGLQNAKELLTNYKLGQIQNMTPELWQAKKVVDSTIHPDTGEPVLLPFRMSCYVFSNLIVTAGMLIPGMKWKGTLGWQIANQSLNVAINSANANKSAPLTTAGMIKSYLMAVSASCSVALGLNSIVPRLKSVSPSAKIILGRLVPFAAVASAGALNVFLMRGEEIRQGIDVYPFTSEPNETIHAGEERLVATTSLGKSQKAATIAVSETAISRVVTSTPVMVIPPLLLLRFQKTALLKKRPYLAMPINIGLVFLTSAFALPFALGVFPQRLIVNSDSLEERFHGRGGSESLAIHIDLESDPRLDVKWSRVDAEATIDQCDVLNIRYGYTTGIAYTAGGLGSVIFPLITLFAAPKIGFTWAIRTIALLCAVLWTLACLLLKSRPPSNKKAGASNIKHASTTEAVFVEFAVLIPITYISSYAVHISLSNTFFYALIVFLNLGAVPGRFLSGFVADRLGRFNVMVLNSLVCAVSGSTRGAMSLLFSATLRYLGSGDER</sequence>
<evidence type="ECO:0000256" key="5">
    <source>
        <dbReference type="ARBA" id="ARBA00022970"/>
    </source>
</evidence>
<dbReference type="GO" id="GO:0005743">
    <property type="term" value="C:mitochondrial inner membrane"/>
    <property type="evidence" value="ECO:0007669"/>
    <property type="project" value="TreeGrafter"/>
</dbReference>
<feature type="transmembrane region" description="Helical" evidence="9">
    <location>
        <begin position="284"/>
        <end position="308"/>
    </location>
</feature>
<evidence type="ECO:0000256" key="6">
    <source>
        <dbReference type="ARBA" id="ARBA00022989"/>
    </source>
</evidence>
<dbReference type="InterPro" id="IPR004686">
    <property type="entry name" value="Mtc"/>
</dbReference>
<name>A0A8H6E4N1_PETAA</name>
<dbReference type="AlphaFoldDB" id="A0A8H6E4N1"/>
<dbReference type="Gene3D" id="1.20.1250.20">
    <property type="entry name" value="MFS general substrate transporter like domains"/>
    <property type="match status" value="1"/>
</dbReference>
<feature type="transmembrane region" description="Helical" evidence="9">
    <location>
        <begin position="373"/>
        <end position="394"/>
    </location>
</feature>
<comment type="similarity">
    <text evidence="2">Belongs to the sideroflexin family.</text>
</comment>
<dbReference type="SUPFAM" id="SSF103473">
    <property type="entry name" value="MFS general substrate transporter"/>
    <property type="match status" value="1"/>
</dbReference>
<keyword evidence="8 9" id="KW-0472">Membrane</keyword>
<dbReference type="InterPro" id="IPR036259">
    <property type="entry name" value="MFS_trans_sf"/>
</dbReference>
<evidence type="ECO:0000256" key="4">
    <source>
        <dbReference type="ARBA" id="ARBA00022692"/>
    </source>
</evidence>
<dbReference type="GO" id="GO:0015075">
    <property type="term" value="F:monoatomic ion transmembrane transporter activity"/>
    <property type="evidence" value="ECO:0007669"/>
    <property type="project" value="InterPro"/>
</dbReference>
<keyword evidence="5" id="KW-0029">Amino-acid transport</keyword>
<evidence type="ECO:0000256" key="2">
    <source>
        <dbReference type="ARBA" id="ARBA00005974"/>
    </source>
</evidence>
<reference evidence="10 11" key="1">
    <citation type="submission" date="2019-04" db="EMBL/GenBank/DDBJ databases">
        <title>Aspergillus burnettii sp. nov., novel species from soil in southeast Queensland.</title>
        <authorList>
            <person name="Gilchrist C.L.M."/>
            <person name="Pitt J.I."/>
            <person name="Lange L."/>
            <person name="Lacey H.J."/>
            <person name="Vuong D."/>
            <person name="Midgley D.J."/>
            <person name="Greenfield P."/>
            <person name="Bradbury M."/>
            <person name="Lacey E."/>
            <person name="Busk P.K."/>
            <person name="Pilgaard B."/>
            <person name="Chooi Y.H."/>
            <person name="Piggott A.M."/>
        </authorList>
    </citation>
    <scope>NUCLEOTIDE SEQUENCE [LARGE SCALE GENOMIC DNA]</scope>
    <source>
        <strain evidence="10 11">FRR 5400</strain>
    </source>
</reference>
<dbReference type="Pfam" id="PF03820">
    <property type="entry name" value="SFXNs"/>
    <property type="match status" value="1"/>
</dbReference>
<evidence type="ECO:0000256" key="3">
    <source>
        <dbReference type="ARBA" id="ARBA00022448"/>
    </source>
</evidence>
<dbReference type="GO" id="GO:0006865">
    <property type="term" value="P:amino acid transport"/>
    <property type="evidence" value="ECO:0007669"/>
    <property type="project" value="UniProtKB-KW"/>
</dbReference>
<comment type="subcellular location">
    <subcellularLocation>
        <location evidence="1">Mitochondrion membrane</location>
        <topology evidence="1">Multi-pass membrane protein</topology>
    </subcellularLocation>
</comment>
<evidence type="ECO:0000256" key="1">
    <source>
        <dbReference type="ARBA" id="ARBA00004225"/>
    </source>
</evidence>
<accession>A0A8H6E4N1</accession>
<keyword evidence="6 9" id="KW-1133">Transmembrane helix</keyword>
<dbReference type="Proteomes" id="UP000541154">
    <property type="component" value="Unassembled WGS sequence"/>
</dbReference>
<proteinExistence type="inferred from homology"/>
<organism evidence="10 11">
    <name type="scientific">Petromyces alliaceus</name>
    <name type="common">Aspergillus alliaceus</name>
    <dbReference type="NCBI Taxonomy" id="209559"/>
    <lineage>
        <taxon>Eukaryota</taxon>
        <taxon>Fungi</taxon>
        <taxon>Dikarya</taxon>
        <taxon>Ascomycota</taxon>
        <taxon>Pezizomycotina</taxon>
        <taxon>Eurotiomycetes</taxon>
        <taxon>Eurotiomycetidae</taxon>
        <taxon>Eurotiales</taxon>
        <taxon>Aspergillaceae</taxon>
        <taxon>Aspergillus</taxon>
        <taxon>Aspergillus subgen. Circumdati</taxon>
    </lineage>
</organism>
<evidence type="ECO:0000313" key="10">
    <source>
        <dbReference type="EMBL" id="KAF5858288.1"/>
    </source>
</evidence>
<feature type="transmembrane region" description="Helical" evidence="9">
    <location>
        <begin position="469"/>
        <end position="489"/>
    </location>
</feature>
<comment type="caution">
    <text evidence="10">The sequence shown here is derived from an EMBL/GenBank/DDBJ whole genome shotgun (WGS) entry which is preliminary data.</text>
</comment>
<keyword evidence="7" id="KW-0496">Mitochondrion</keyword>
<dbReference type="GO" id="GO:1990542">
    <property type="term" value="P:mitochondrial transmembrane transport"/>
    <property type="evidence" value="ECO:0007669"/>
    <property type="project" value="TreeGrafter"/>
</dbReference>
<dbReference type="EMBL" id="SPNV01000212">
    <property type="protein sequence ID" value="KAF5858288.1"/>
    <property type="molecule type" value="Genomic_DNA"/>
</dbReference>
<keyword evidence="11" id="KW-1185">Reference proteome</keyword>
<dbReference type="PANTHER" id="PTHR11153">
    <property type="entry name" value="SIDEROFLEXIN"/>
    <property type="match status" value="1"/>
</dbReference>
<evidence type="ECO:0000256" key="8">
    <source>
        <dbReference type="ARBA" id="ARBA00023136"/>
    </source>
</evidence>
<gene>
    <name evidence="10" type="ORF">ETB97_004607</name>
</gene>
<evidence type="ECO:0000313" key="11">
    <source>
        <dbReference type="Proteomes" id="UP000541154"/>
    </source>
</evidence>
<dbReference type="PANTHER" id="PTHR11153:SF6">
    <property type="entry name" value="SIDEROFLEXIN-5"/>
    <property type="match status" value="1"/>
</dbReference>
<protein>
    <submittedName>
        <fullName evidence="10">Uncharacterized protein</fullName>
    </submittedName>
</protein>
<feature type="transmembrane region" description="Helical" evidence="9">
    <location>
        <begin position="179"/>
        <end position="200"/>
    </location>
</feature>